<name>A8MZV4_COPC7</name>
<reference evidence="2 3" key="1">
    <citation type="journal article" date="2010" name="Proc. Natl. Acad. Sci. U.S.A.">
        <title>Insights into evolution of multicellular fungi from the assembled chromosomes of the mushroom Coprinopsis cinerea (Coprinus cinereus).</title>
        <authorList>
            <person name="Stajich J.E."/>
            <person name="Wilke S.K."/>
            <person name="Ahren D."/>
            <person name="Au C.H."/>
            <person name="Birren B.W."/>
            <person name="Borodovsky M."/>
            <person name="Burns C."/>
            <person name="Canback B."/>
            <person name="Casselton L.A."/>
            <person name="Cheng C.K."/>
            <person name="Deng J."/>
            <person name="Dietrich F.S."/>
            <person name="Fargo D.C."/>
            <person name="Farman M.L."/>
            <person name="Gathman A.C."/>
            <person name="Goldberg J."/>
            <person name="Guigo R."/>
            <person name="Hoegger P.J."/>
            <person name="Hooker J.B."/>
            <person name="Huggins A."/>
            <person name="James T.Y."/>
            <person name="Kamada T."/>
            <person name="Kilaru S."/>
            <person name="Kodira C."/>
            <person name="Kues U."/>
            <person name="Kupfer D."/>
            <person name="Kwan H.S."/>
            <person name="Lomsadze A."/>
            <person name="Li W."/>
            <person name="Lilly W.W."/>
            <person name="Ma L.J."/>
            <person name="Mackey A.J."/>
            <person name="Manning G."/>
            <person name="Martin F."/>
            <person name="Muraguchi H."/>
            <person name="Natvig D.O."/>
            <person name="Palmerini H."/>
            <person name="Ramesh M.A."/>
            <person name="Rehmeyer C.J."/>
            <person name="Roe B.A."/>
            <person name="Shenoy N."/>
            <person name="Stanke M."/>
            <person name="Ter-Hovhannisyan V."/>
            <person name="Tunlid A."/>
            <person name="Velagapudi R."/>
            <person name="Vision T.J."/>
            <person name="Zeng Q."/>
            <person name="Zolan M.E."/>
            <person name="Pukkila P.J."/>
        </authorList>
    </citation>
    <scope>NUCLEOTIDE SEQUENCE [LARGE SCALE GENOMIC DNA]</scope>
    <source>
        <strain evidence="3">Okayama-7 / 130 / ATCC MYA-4618 / FGSC 9003</strain>
    </source>
</reference>
<evidence type="ECO:0000256" key="1">
    <source>
        <dbReference type="SAM" id="SignalP"/>
    </source>
</evidence>
<feature type="signal peptide" evidence="1">
    <location>
        <begin position="1"/>
        <end position="23"/>
    </location>
</feature>
<dbReference type="EMBL" id="AACS02000001">
    <property type="protein sequence ID" value="EAU93527.1"/>
    <property type="molecule type" value="Genomic_DNA"/>
</dbReference>
<sequence length="192" mass="21911">MVKISTVAVTSALVASVAPSVMAAPCLRGVTPTRLRTMDLTARELEAIELYERDPLFGLIAKGASLLGGLFKKRKRDLGDAFDLYERELQFEDMDARDLAEIELYERDPLFGLIAKGVGMLGSIFKKRKRDLGDFDLYERDFENMDVRDIFETLDARGFFDDVEVRELADEFGARELFDDYEVRDFDLNELD</sequence>
<comment type="caution">
    <text evidence="2">The sequence shown here is derived from an EMBL/GenBank/DDBJ whole genome shotgun (WGS) entry which is preliminary data.</text>
</comment>
<protein>
    <submittedName>
        <fullName evidence="2">Uncharacterized protein</fullName>
    </submittedName>
</protein>
<proteinExistence type="predicted"/>
<gene>
    <name evidence="2" type="ORF">CC1G_02757</name>
</gene>
<dbReference type="AlphaFoldDB" id="A8MZV4"/>
<evidence type="ECO:0000313" key="3">
    <source>
        <dbReference type="Proteomes" id="UP000001861"/>
    </source>
</evidence>
<dbReference type="VEuPathDB" id="FungiDB:CC1G_02757"/>
<dbReference type="GeneID" id="6004729"/>
<dbReference type="KEGG" id="cci:CC1G_02757"/>
<dbReference type="InParanoid" id="A8MZV4"/>
<dbReference type="Proteomes" id="UP000001861">
    <property type="component" value="Unassembled WGS sequence"/>
</dbReference>
<dbReference type="RefSeq" id="XP_001828176.1">
    <property type="nucleotide sequence ID" value="XM_001828124.2"/>
</dbReference>
<feature type="chain" id="PRO_5002726842" evidence="1">
    <location>
        <begin position="24"/>
        <end position="192"/>
    </location>
</feature>
<accession>A8MZV4</accession>
<keyword evidence="1" id="KW-0732">Signal</keyword>
<organism evidence="2 3">
    <name type="scientific">Coprinopsis cinerea (strain Okayama-7 / 130 / ATCC MYA-4618 / FGSC 9003)</name>
    <name type="common">Inky cap fungus</name>
    <name type="synonym">Hormographiella aspergillata</name>
    <dbReference type="NCBI Taxonomy" id="240176"/>
    <lineage>
        <taxon>Eukaryota</taxon>
        <taxon>Fungi</taxon>
        <taxon>Dikarya</taxon>
        <taxon>Basidiomycota</taxon>
        <taxon>Agaricomycotina</taxon>
        <taxon>Agaricomycetes</taxon>
        <taxon>Agaricomycetidae</taxon>
        <taxon>Agaricales</taxon>
        <taxon>Agaricineae</taxon>
        <taxon>Psathyrellaceae</taxon>
        <taxon>Coprinopsis</taxon>
    </lineage>
</organism>
<evidence type="ECO:0000313" key="2">
    <source>
        <dbReference type="EMBL" id="EAU93527.1"/>
    </source>
</evidence>
<keyword evidence="3" id="KW-1185">Reference proteome</keyword>
<dbReference type="OrthoDB" id="2860245at2759"/>